<dbReference type="EMBL" id="MN734439">
    <property type="protein sequence ID" value="QJD54550.1"/>
    <property type="molecule type" value="Genomic_DNA"/>
</dbReference>
<dbReference type="GeneID" id="79585622"/>
<evidence type="ECO:0000256" key="1">
    <source>
        <dbReference type="SAM" id="MobiDB-lite"/>
    </source>
</evidence>
<feature type="region of interest" description="Disordered" evidence="1">
    <location>
        <begin position="79"/>
        <end position="99"/>
    </location>
</feature>
<evidence type="ECO:0000313" key="2">
    <source>
        <dbReference type="EMBL" id="QJD54550.1"/>
    </source>
</evidence>
<feature type="compositionally biased region" description="Basic and acidic residues" evidence="1">
    <location>
        <begin position="90"/>
        <end position="99"/>
    </location>
</feature>
<sequence>MERADSQRLWAEAQANVERLNGCPRHLFEMTDEQVAAGPAALFGKKLTCQRCNGRMDMIHVNQYVRGFIAAGGNPNDILPGWNNDGQTETPRRFFRGED</sequence>
<dbReference type="RefSeq" id="YP_010738256.1">
    <property type="nucleotide sequence ID" value="NC_073024.1"/>
</dbReference>
<dbReference type="Proteomes" id="UP000501971">
    <property type="component" value="Segment"/>
</dbReference>
<proteinExistence type="predicted"/>
<accession>A0A6M3T8K5</accession>
<organism evidence="2 3">
    <name type="scientific">Sphingomonas phage Kharn</name>
    <dbReference type="NCBI Taxonomy" id="2686312"/>
    <lineage>
        <taxon>Viruses</taxon>
        <taxon>Duplodnaviria</taxon>
        <taxon>Heunggongvirae</taxon>
        <taxon>Uroviricota</taxon>
        <taxon>Caudoviricetes</taxon>
        <taxon>Johnpaulvirinae</taxon>
        <taxon>Kharnvirus</taxon>
        <taxon>Kharnvirus kharn</taxon>
    </lineage>
</organism>
<keyword evidence="3" id="KW-1185">Reference proteome</keyword>
<evidence type="ECO:0000313" key="3">
    <source>
        <dbReference type="Proteomes" id="UP000501971"/>
    </source>
</evidence>
<name>A0A6M3T8K5_9CAUD</name>
<dbReference type="KEGG" id="vg:79585622"/>
<reference evidence="2 3" key="1">
    <citation type="submission" date="2019-11" db="EMBL/GenBank/DDBJ databases">
        <authorList>
            <person name="Hylling O."/>
            <person name="Hansen L.H."/>
            <person name="Johansen A."/>
        </authorList>
    </citation>
    <scope>NUCLEOTIDE SEQUENCE [LARGE SCALE GENOMIC DNA]</scope>
</reference>
<protein>
    <submittedName>
        <fullName evidence="2">Uncharacterized protein</fullName>
    </submittedName>
</protein>